<dbReference type="EMBL" id="JAMSCK010000002">
    <property type="protein sequence ID" value="MCM8569058.1"/>
    <property type="molecule type" value="Genomic_DNA"/>
</dbReference>
<keyword evidence="5 11" id="KW-0808">Transferase</keyword>
<dbReference type="Proteomes" id="UP001155077">
    <property type="component" value="Unassembled WGS sequence"/>
</dbReference>
<comment type="caution">
    <text evidence="13">The sequence shown here is derived from an EMBL/GenBank/DDBJ whole genome shotgun (WGS) entry which is preliminary data.</text>
</comment>
<evidence type="ECO:0000256" key="11">
    <source>
        <dbReference type="PIRNR" id="PIRNR006268"/>
    </source>
</evidence>
<evidence type="ECO:0000256" key="3">
    <source>
        <dbReference type="ARBA" id="ARBA00016337"/>
    </source>
</evidence>
<keyword evidence="14" id="KW-1185">Reference proteome</keyword>
<keyword evidence="8 11" id="KW-0460">Magnesium</keyword>
<evidence type="ECO:0000256" key="2">
    <source>
        <dbReference type="ARBA" id="ARBA00011955"/>
    </source>
</evidence>
<dbReference type="PANTHER" id="PTHR30040:SF2">
    <property type="entry name" value="FAD:PROTEIN FMN TRANSFERASE"/>
    <property type="match status" value="1"/>
</dbReference>
<comment type="similarity">
    <text evidence="11 12">Belongs to the ApbE family.</text>
</comment>
<comment type="cofactor">
    <cofactor evidence="1 12">
        <name>Mg(2+)</name>
        <dbReference type="ChEBI" id="CHEBI:18420"/>
    </cofactor>
</comment>
<comment type="catalytic activity">
    <reaction evidence="10 11 12">
        <text>L-threonyl-[protein] + FAD = FMN-L-threonyl-[protein] + AMP + H(+)</text>
        <dbReference type="Rhea" id="RHEA:36847"/>
        <dbReference type="Rhea" id="RHEA-COMP:11060"/>
        <dbReference type="Rhea" id="RHEA-COMP:11061"/>
        <dbReference type="ChEBI" id="CHEBI:15378"/>
        <dbReference type="ChEBI" id="CHEBI:30013"/>
        <dbReference type="ChEBI" id="CHEBI:57692"/>
        <dbReference type="ChEBI" id="CHEBI:74257"/>
        <dbReference type="ChEBI" id="CHEBI:456215"/>
        <dbReference type="EC" id="2.7.1.180"/>
    </reaction>
</comment>
<evidence type="ECO:0000256" key="6">
    <source>
        <dbReference type="ARBA" id="ARBA00022723"/>
    </source>
</evidence>
<name>A0ABT0Z006_9FLAO</name>
<reference evidence="13" key="1">
    <citation type="submission" date="2022-06" db="EMBL/GenBank/DDBJ databases">
        <title>Gramella sediminis sp. nov., isolated from deep-sea sediment of the Indian Ocean.</title>
        <authorList>
            <person name="Yang L."/>
        </authorList>
    </citation>
    <scope>NUCLEOTIDE SEQUENCE</scope>
    <source>
        <strain evidence="13">HMD3159</strain>
    </source>
</reference>
<keyword evidence="12" id="KW-0449">Lipoprotein</keyword>
<evidence type="ECO:0000256" key="10">
    <source>
        <dbReference type="ARBA" id="ARBA00048540"/>
    </source>
</evidence>
<dbReference type="Gene3D" id="3.10.520.10">
    <property type="entry name" value="ApbE-like domains"/>
    <property type="match status" value="1"/>
</dbReference>
<dbReference type="Pfam" id="PF02424">
    <property type="entry name" value="ApbE"/>
    <property type="match status" value="1"/>
</dbReference>
<dbReference type="PROSITE" id="PS51257">
    <property type="entry name" value="PROKAR_LIPOPROTEIN"/>
    <property type="match status" value="1"/>
</dbReference>
<evidence type="ECO:0000256" key="12">
    <source>
        <dbReference type="RuleBase" id="RU363002"/>
    </source>
</evidence>
<accession>A0ABT0Z006</accession>
<proteinExistence type="inferred from homology"/>
<protein>
    <recommendedName>
        <fullName evidence="3 11">FAD:protein FMN transferase</fullName>
        <ecNumber evidence="2 11">2.7.1.180</ecNumber>
    </recommendedName>
    <alternativeName>
        <fullName evidence="9 11">Flavin transferase</fullName>
    </alternativeName>
</protein>
<dbReference type="PANTHER" id="PTHR30040">
    <property type="entry name" value="THIAMINE BIOSYNTHESIS LIPOPROTEIN APBE"/>
    <property type="match status" value="1"/>
</dbReference>
<keyword evidence="7 11" id="KW-0274">FAD</keyword>
<dbReference type="GO" id="GO:0016740">
    <property type="term" value="F:transferase activity"/>
    <property type="evidence" value="ECO:0007669"/>
    <property type="project" value="UniProtKB-KW"/>
</dbReference>
<evidence type="ECO:0000256" key="8">
    <source>
        <dbReference type="ARBA" id="ARBA00022842"/>
    </source>
</evidence>
<keyword evidence="4 11" id="KW-0285">Flavoprotein</keyword>
<dbReference type="RefSeq" id="WP_252111719.1">
    <property type="nucleotide sequence ID" value="NZ_JAMSCK010000002.1"/>
</dbReference>
<dbReference type="InterPro" id="IPR003374">
    <property type="entry name" value="ApbE-like_sf"/>
</dbReference>
<evidence type="ECO:0000256" key="5">
    <source>
        <dbReference type="ARBA" id="ARBA00022679"/>
    </source>
</evidence>
<gene>
    <name evidence="13" type="ORF">NE848_06690</name>
</gene>
<keyword evidence="12" id="KW-0997">Cell inner membrane</keyword>
<evidence type="ECO:0000256" key="1">
    <source>
        <dbReference type="ARBA" id="ARBA00001946"/>
    </source>
</evidence>
<keyword evidence="12" id="KW-1003">Cell membrane</keyword>
<dbReference type="InterPro" id="IPR024932">
    <property type="entry name" value="ApbE"/>
</dbReference>
<evidence type="ECO:0000256" key="9">
    <source>
        <dbReference type="ARBA" id="ARBA00031306"/>
    </source>
</evidence>
<comment type="subcellular location">
    <subcellularLocation>
        <location evidence="12">Cell inner membrane</location>
        <topology evidence="12">Lipid-anchor</topology>
        <orientation evidence="12">Periplasmic side</orientation>
    </subcellularLocation>
</comment>
<evidence type="ECO:0000256" key="4">
    <source>
        <dbReference type="ARBA" id="ARBA00022630"/>
    </source>
</evidence>
<comment type="function">
    <text evidence="12">Flavin transferase that catalyzes the transfer of the FMN moiety of FAD and its covalent binding to the hydroxyl group of a threonine residue in a target flavoprotein.</text>
</comment>
<dbReference type="SUPFAM" id="SSF143631">
    <property type="entry name" value="ApbE-like"/>
    <property type="match status" value="1"/>
</dbReference>
<dbReference type="PIRSF" id="PIRSF006268">
    <property type="entry name" value="ApbE"/>
    <property type="match status" value="1"/>
</dbReference>
<keyword evidence="6 11" id="KW-0479">Metal-binding</keyword>
<keyword evidence="12" id="KW-0472">Membrane</keyword>
<dbReference type="EC" id="2.7.1.180" evidence="2 11"/>
<evidence type="ECO:0000313" key="13">
    <source>
        <dbReference type="EMBL" id="MCM8569058.1"/>
    </source>
</evidence>
<evidence type="ECO:0000313" key="14">
    <source>
        <dbReference type="Proteomes" id="UP001155077"/>
    </source>
</evidence>
<evidence type="ECO:0000256" key="7">
    <source>
        <dbReference type="ARBA" id="ARBA00022827"/>
    </source>
</evidence>
<organism evidence="13 14">
    <name type="scientific">Gramella jeungdoensis</name>
    <dbReference type="NCBI Taxonomy" id="708091"/>
    <lineage>
        <taxon>Bacteria</taxon>
        <taxon>Pseudomonadati</taxon>
        <taxon>Bacteroidota</taxon>
        <taxon>Flavobacteriia</taxon>
        <taxon>Flavobacteriales</taxon>
        <taxon>Flavobacteriaceae</taxon>
        <taxon>Christiangramia</taxon>
    </lineage>
</organism>
<sequence length="336" mass="37425">MKKLSGLFIVIILLVSCAKETEQAKRFSGEALGTTYSVQFFSENDLNFEKAMDSIIDEINTSMSTYTTKSDISRINRGDSTVKVDEHFRKVFKASEKIFKESNGFFDPTVGVLVNAYGFGPEKRLMEIDSVTLDSLHALVGFDKLTLNADNTIGKENPLIYLDFNAIAKGYAIDVIAEYLEKNEVENYLIELGGELRARGNNLTNSSEWIVGIDDPLQMEGNRSLYAKLKLENTAMATSGNYRKYRVDSLSGERYVHTVNPLTGKAEKSNLLSTSVLAENCMLADGYATAFMALGLERSKEMLNHLNGVEVYMIYSAENGDVEVFSSQGFEKQLVE</sequence>